<name>A0AA45WPF3_9AQUI</name>
<dbReference type="RefSeq" id="WP_265133667.1">
    <property type="nucleotide sequence ID" value="NZ_FXTX01000023.1"/>
</dbReference>
<dbReference type="EMBL" id="FXTX01000023">
    <property type="protein sequence ID" value="SMP21393.1"/>
    <property type="molecule type" value="Genomic_DNA"/>
</dbReference>
<protein>
    <submittedName>
        <fullName evidence="1">Uncharacterized protein</fullName>
    </submittedName>
</protein>
<organism evidence="1 2">
    <name type="scientific">Venenivibrio stagnispumantis</name>
    <dbReference type="NCBI Taxonomy" id="407998"/>
    <lineage>
        <taxon>Bacteria</taxon>
        <taxon>Pseudomonadati</taxon>
        <taxon>Aquificota</taxon>
        <taxon>Aquificia</taxon>
        <taxon>Aquificales</taxon>
        <taxon>Hydrogenothermaceae</taxon>
        <taxon>Venenivibrio</taxon>
    </lineage>
</organism>
<gene>
    <name evidence="1" type="ORF">SAMN06264868_1237</name>
</gene>
<evidence type="ECO:0000313" key="2">
    <source>
        <dbReference type="Proteomes" id="UP001157947"/>
    </source>
</evidence>
<dbReference type="AlphaFoldDB" id="A0AA45WPF3"/>
<evidence type="ECO:0000313" key="1">
    <source>
        <dbReference type="EMBL" id="SMP21393.1"/>
    </source>
</evidence>
<proteinExistence type="predicted"/>
<accession>A0AA45WPF3</accession>
<sequence length="189" mass="22288">MKNQEEMVLITKGIENIALSIESFLNLRNSNDLKIVENEIFVIEKRLDEILKGSQIENKLKIKFLENIKDKLNDILLYLEKIKEKEPVTYFFAFEKMTEILIKNINRFIEYDFENSSKDIIEIVKKDYKTLYKIKESSERVIITYLLEKPSNMKEVLALLNIKEIYISIMENIICAIDYCFGEPNGNSI</sequence>
<keyword evidence="2" id="KW-1185">Reference proteome</keyword>
<comment type="caution">
    <text evidence="1">The sequence shown here is derived from an EMBL/GenBank/DDBJ whole genome shotgun (WGS) entry which is preliminary data.</text>
</comment>
<dbReference type="SUPFAM" id="SSF109755">
    <property type="entry name" value="PhoU-like"/>
    <property type="match status" value="1"/>
</dbReference>
<reference evidence="1" key="1">
    <citation type="submission" date="2017-05" db="EMBL/GenBank/DDBJ databases">
        <authorList>
            <person name="Varghese N."/>
            <person name="Submissions S."/>
        </authorList>
    </citation>
    <scope>NUCLEOTIDE SEQUENCE</scope>
    <source>
        <strain evidence="1">DSM 18763</strain>
    </source>
</reference>
<dbReference type="Proteomes" id="UP001157947">
    <property type="component" value="Unassembled WGS sequence"/>
</dbReference>